<evidence type="ECO:0000313" key="2">
    <source>
        <dbReference type="Proteomes" id="UP000299102"/>
    </source>
</evidence>
<sequence length="96" mass="11260">MYTTSLWSTCDERKFELTGHYLFHFNNCTIEIGDRGFGNRVVESTQVFSLPTYPKQISTEKVLTYQDIILQQQNNLEKIEELRFHRTVGATLEELP</sequence>
<protein>
    <submittedName>
        <fullName evidence="1">Uncharacterized protein</fullName>
    </submittedName>
</protein>
<gene>
    <name evidence="1" type="ORF">EVAR_70440_1</name>
</gene>
<name>A0A4C1SEF0_EUMVA</name>
<accession>A0A4C1SEF0</accession>
<comment type="caution">
    <text evidence="1">The sequence shown here is derived from an EMBL/GenBank/DDBJ whole genome shotgun (WGS) entry which is preliminary data.</text>
</comment>
<proteinExistence type="predicted"/>
<dbReference type="AlphaFoldDB" id="A0A4C1SEF0"/>
<organism evidence="1 2">
    <name type="scientific">Eumeta variegata</name>
    <name type="common">Bagworm moth</name>
    <name type="synonym">Eumeta japonica</name>
    <dbReference type="NCBI Taxonomy" id="151549"/>
    <lineage>
        <taxon>Eukaryota</taxon>
        <taxon>Metazoa</taxon>
        <taxon>Ecdysozoa</taxon>
        <taxon>Arthropoda</taxon>
        <taxon>Hexapoda</taxon>
        <taxon>Insecta</taxon>
        <taxon>Pterygota</taxon>
        <taxon>Neoptera</taxon>
        <taxon>Endopterygota</taxon>
        <taxon>Lepidoptera</taxon>
        <taxon>Glossata</taxon>
        <taxon>Ditrysia</taxon>
        <taxon>Tineoidea</taxon>
        <taxon>Psychidae</taxon>
        <taxon>Oiketicinae</taxon>
        <taxon>Eumeta</taxon>
    </lineage>
</organism>
<evidence type="ECO:0000313" key="1">
    <source>
        <dbReference type="EMBL" id="GBP00246.1"/>
    </source>
</evidence>
<dbReference type="Proteomes" id="UP000299102">
    <property type="component" value="Unassembled WGS sequence"/>
</dbReference>
<keyword evidence="2" id="KW-1185">Reference proteome</keyword>
<dbReference type="EMBL" id="BGZK01009946">
    <property type="protein sequence ID" value="GBP00246.1"/>
    <property type="molecule type" value="Genomic_DNA"/>
</dbReference>
<reference evidence="1 2" key="1">
    <citation type="journal article" date="2019" name="Commun. Biol.">
        <title>The bagworm genome reveals a unique fibroin gene that provides high tensile strength.</title>
        <authorList>
            <person name="Kono N."/>
            <person name="Nakamura H."/>
            <person name="Ohtoshi R."/>
            <person name="Tomita M."/>
            <person name="Numata K."/>
            <person name="Arakawa K."/>
        </authorList>
    </citation>
    <scope>NUCLEOTIDE SEQUENCE [LARGE SCALE GENOMIC DNA]</scope>
</reference>
<dbReference type="OrthoDB" id="6782731at2759"/>